<dbReference type="CDD" id="cd07377">
    <property type="entry name" value="WHTH_GntR"/>
    <property type="match status" value="1"/>
</dbReference>
<proteinExistence type="predicted"/>
<evidence type="ECO:0000313" key="6">
    <source>
        <dbReference type="Proteomes" id="UP000185696"/>
    </source>
</evidence>
<dbReference type="InterPro" id="IPR000524">
    <property type="entry name" value="Tscrpt_reg_HTH_GntR"/>
</dbReference>
<evidence type="ECO:0000256" key="1">
    <source>
        <dbReference type="ARBA" id="ARBA00023015"/>
    </source>
</evidence>
<keyword evidence="6" id="KW-1185">Reference proteome</keyword>
<dbReference type="SMART" id="SM00895">
    <property type="entry name" value="FCD"/>
    <property type="match status" value="1"/>
</dbReference>
<dbReference type="PROSITE" id="PS50949">
    <property type="entry name" value="HTH_GNTR"/>
    <property type="match status" value="1"/>
</dbReference>
<dbReference type="Pfam" id="PF00392">
    <property type="entry name" value="GntR"/>
    <property type="match status" value="1"/>
</dbReference>
<evidence type="ECO:0000256" key="2">
    <source>
        <dbReference type="ARBA" id="ARBA00023125"/>
    </source>
</evidence>
<dbReference type="Gene3D" id="1.20.120.530">
    <property type="entry name" value="GntR ligand-binding domain-like"/>
    <property type="match status" value="1"/>
</dbReference>
<dbReference type="InterPro" id="IPR036390">
    <property type="entry name" value="WH_DNA-bd_sf"/>
</dbReference>
<dbReference type="PANTHER" id="PTHR43537">
    <property type="entry name" value="TRANSCRIPTIONAL REGULATOR, GNTR FAMILY"/>
    <property type="match status" value="1"/>
</dbReference>
<gene>
    <name evidence="5" type="ORF">BLA60_01670</name>
</gene>
<dbReference type="SUPFAM" id="SSF48008">
    <property type="entry name" value="GntR ligand-binding domain-like"/>
    <property type="match status" value="1"/>
</dbReference>
<sequence length="266" mass="29348">MRQLRQPRLAEIVAARLRDDILTGKLKEGDSLPRQEHLFNDFRVSLPAVREAMRILETEGLITVRRGNVGGAVVHLPTPERIARTITMVLQTRDTTIGDVSGALLHLEPACAALCATRADREDTVVPALRAVLAEQEATFDDPEQFPAHARKFHETLVRHCGNETMIVIIGSLETIWTAHESTVWSEAAMVDGEPDQTSALARKSRRAALRDHEKLVEAIAAGDEKRTVTLASAHLAATRRSSLEEAKKDTVNTNLLDDIDFSGTR</sequence>
<keyword evidence="3" id="KW-0804">Transcription</keyword>
<dbReference type="EMBL" id="MSIF01000001">
    <property type="protein sequence ID" value="OLF13919.1"/>
    <property type="molecule type" value="Genomic_DNA"/>
</dbReference>
<evidence type="ECO:0000313" key="5">
    <source>
        <dbReference type="EMBL" id="OLF13919.1"/>
    </source>
</evidence>
<evidence type="ECO:0000256" key="3">
    <source>
        <dbReference type="ARBA" id="ARBA00023163"/>
    </source>
</evidence>
<dbReference type="Pfam" id="PF07729">
    <property type="entry name" value="FCD"/>
    <property type="match status" value="1"/>
</dbReference>
<dbReference type="SUPFAM" id="SSF46785">
    <property type="entry name" value="Winged helix' DNA-binding domain"/>
    <property type="match status" value="1"/>
</dbReference>
<dbReference type="Proteomes" id="UP000185696">
    <property type="component" value="Unassembled WGS sequence"/>
</dbReference>
<dbReference type="SMART" id="SM00345">
    <property type="entry name" value="HTH_GNTR"/>
    <property type="match status" value="1"/>
</dbReference>
<dbReference type="OrthoDB" id="4164516at2"/>
<dbReference type="InterPro" id="IPR008920">
    <property type="entry name" value="TF_FadR/GntR_C"/>
</dbReference>
<dbReference type="InterPro" id="IPR011711">
    <property type="entry name" value="GntR_C"/>
</dbReference>
<comment type="caution">
    <text evidence="5">The sequence shown here is derived from an EMBL/GenBank/DDBJ whole genome shotgun (WGS) entry which is preliminary data.</text>
</comment>
<dbReference type="PANTHER" id="PTHR43537:SF24">
    <property type="entry name" value="GLUCONATE OPERON TRANSCRIPTIONAL REPRESSOR"/>
    <property type="match status" value="1"/>
</dbReference>
<name>A0A7Z0WSF5_9PSEU</name>
<feature type="domain" description="HTH gntR-type" evidence="4">
    <location>
        <begin position="7"/>
        <end position="77"/>
    </location>
</feature>
<organism evidence="5 6">
    <name type="scientific">Actinophytocola xinjiangensis</name>
    <dbReference type="NCBI Taxonomy" id="485602"/>
    <lineage>
        <taxon>Bacteria</taxon>
        <taxon>Bacillati</taxon>
        <taxon>Actinomycetota</taxon>
        <taxon>Actinomycetes</taxon>
        <taxon>Pseudonocardiales</taxon>
        <taxon>Pseudonocardiaceae</taxon>
    </lineage>
</organism>
<accession>A0A7Z0WSF5</accession>
<reference evidence="5 6" key="1">
    <citation type="submission" date="2016-12" db="EMBL/GenBank/DDBJ databases">
        <title>The draft genome sequence of Actinophytocola xinjiangensis.</title>
        <authorList>
            <person name="Wang W."/>
            <person name="Yuan L."/>
        </authorList>
    </citation>
    <scope>NUCLEOTIDE SEQUENCE [LARGE SCALE GENOMIC DNA]</scope>
    <source>
        <strain evidence="5 6">CGMCC 4.4663</strain>
    </source>
</reference>
<protein>
    <submittedName>
        <fullName evidence="5">GntR family transcriptional regulator</fullName>
    </submittedName>
</protein>
<dbReference type="GO" id="GO:0003700">
    <property type="term" value="F:DNA-binding transcription factor activity"/>
    <property type="evidence" value="ECO:0007669"/>
    <property type="project" value="InterPro"/>
</dbReference>
<dbReference type="Gene3D" id="1.10.10.10">
    <property type="entry name" value="Winged helix-like DNA-binding domain superfamily/Winged helix DNA-binding domain"/>
    <property type="match status" value="1"/>
</dbReference>
<dbReference type="AlphaFoldDB" id="A0A7Z0WSF5"/>
<dbReference type="InterPro" id="IPR036388">
    <property type="entry name" value="WH-like_DNA-bd_sf"/>
</dbReference>
<dbReference type="RefSeq" id="WP_075130867.1">
    <property type="nucleotide sequence ID" value="NZ_MSIF01000001.1"/>
</dbReference>
<keyword evidence="2" id="KW-0238">DNA-binding</keyword>
<evidence type="ECO:0000259" key="4">
    <source>
        <dbReference type="PROSITE" id="PS50949"/>
    </source>
</evidence>
<dbReference type="GO" id="GO:0003677">
    <property type="term" value="F:DNA binding"/>
    <property type="evidence" value="ECO:0007669"/>
    <property type="project" value="UniProtKB-KW"/>
</dbReference>
<keyword evidence="1" id="KW-0805">Transcription regulation</keyword>